<dbReference type="EMBL" id="CACTIH010000337">
    <property type="protein sequence ID" value="CAA2959631.1"/>
    <property type="molecule type" value="Genomic_DNA"/>
</dbReference>
<dbReference type="PANTHER" id="PTHR45286:SF1">
    <property type="entry name" value="CHAPERONE DNAJ-DOMAIN SUPERFAMILY PROTEIN"/>
    <property type="match status" value="1"/>
</dbReference>
<protein>
    <submittedName>
        <fullName evidence="1">Uncharacterized protein</fullName>
    </submittedName>
</protein>
<keyword evidence="2" id="KW-1185">Reference proteome</keyword>
<proteinExistence type="predicted"/>
<dbReference type="Proteomes" id="UP000594638">
    <property type="component" value="Unassembled WGS sequence"/>
</dbReference>
<reference evidence="1 2" key="1">
    <citation type="submission" date="2019-12" db="EMBL/GenBank/DDBJ databases">
        <authorList>
            <person name="Alioto T."/>
            <person name="Alioto T."/>
            <person name="Gomez Garrido J."/>
        </authorList>
    </citation>
    <scope>NUCLEOTIDE SEQUENCE [LARGE SCALE GENOMIC DNA]</scope>
</reference>
<dbReference type="AlphaFoldDB" id="A0A8S0Q013"/>
<organism evidence="1 2">
    <name type="scientific">Olea europaea subsp. europaea</name>
    <dbReference type="NCBI Taxonomy" id="158383"/>
    <lineage>
        <taxon>Eukaryota</taxon>
        <taxon>Viridiplantae</taxon>
        <taxon>Streptophyta</taxon>
        <taxon>Embryophyta</taxon>
        <taxon>Tracheophyta</taxon>
        <taxon>Spermatophyta</taxon>
        <taxon>Magnoliopsida</taxon>
        <taxon>eudicotyledons</taxon>
        <taxon>Gunneridae</taxon>
        <taxon>Pentapetalae</taxon>
        <taxon>asterids</taxon>
        <taxon>lamiids</taxon>
        <taxon>Lamiales</taxon>
        <taxon>Oleaceae</taxon>
        <taxon>Oleeae</taxon>
        <taxon>Olea</taxon>
    </lineage>
</organism>
<gene>
    <name evidence="1" type="ORF">OLEA9_A077749</name>
</gene>
<dbReference type="Gramene" id="OE9A077749T1">
    <property type="protein sequence ID" value="OE9A077749C1"/>
    <property type="gene ID" value="OE9A077749"/>
</dbReference>
<evidence type="ECO:0000313" key="1">
    <source>
        <dbReference type="EMBL" id="CAA2959631.1"/>
    </source>
</evidence>
<evidence type="ECO:0000313" key="2">
    <source>
        <dbReference type="Proteomes" id="UP000594638"/>
    </source>
</evidence>
<sequence>MKGALDYANCAASFHNSLFYFYPGFTGKHWLSTNAESSIQSEFAGSNAYDLLGKWLKWYRDTIKDILAERRVIVGSGCFDVLERDFYLAIHAAYNGPEIESMDLLPDLFEAEERSIDSMPEVLYLVSGRDLFGMVCLANKVPELSQFYNVKLTSFALGFANLA</sequence>
<dbReference type="OrthoDB" id="445556at2759"/>
<accession>A0A8S0Q013</accession>
<comment type="caution">
    <text evidence="1">The sequence shown here is derived from an EMBL/GenBank/DDBJ whole genome shotgun (WGS) entry which is preliminary data.</text>
</comment>
<dbReference type="PANTHER" id="PTHR45286">
    <property type="entry name" value="CHAPERONE DNAJ-DOMAIN SUPERFAMILY PROTEIN"/>
    <property type="match status" value="1"/>
</dbReference>
<name>A0A8S0Q013_OLEEU</name>